<feature type="compositionally biased region" description="Basic and acidic residues" evidence="1">
    <location>
        <begin position="1"/>
        <end position="10"/>
    </location>
</feature>
<evidence type="ECO:0000313" key="4">
    <source>
        <dbReference type="Proteomes" id="UP000011087"/>
    </source>
</evidence>
<feature type="region of interest" description="Disordered" evidence="1">
    <location>
        <begin position="937"/>
        <end position="957"/>
    </location>
</feature>
<organism evidence="2">
    <name type="scientific">Guillardia theta (strain CCMP2712)</name>
    <name type="common">Cryptophyte</name>
    <dbReference type="NCBI Taxonomy" id="905079"/>
    <lineage>
        <taxon>Eukaryota</taxon>
        <taxon>Cryptophyceae</taxon>
        <taxon>Pyrenomonadales</taxon>
        <taxon>Geminigeraceae</taxon>
        <taxon>Guillardia</taxon>
    </lineage>
</organism>
<feature type="compositionally biased region" description="Polar residues" evidence="1">
    <location>
        <begin position="147"/>
        <end position="156"/>
    </location>
</feature>
<protein>
    <submittedName>
        <fullName evidence="2 3">Uncharacterized protein</fullName>
    </submittedName>
</protein>
<proteinExistence type="predicted"/>
<evidence type="ECO:0000313" key="2">
    <source>
        <dbReference type="EMBL" id="EKX39011.1"/>
    </source>
</evidence>
<feature type="compositionally biased region" description="Basic and acidic residues" evidence="1">
    <location>
        <begin position="130"/>
        <end position="146"/>
    </location>
</feature>
<feature type="region of interest" description="Disordered" evidence="1">
    <location>
        <begin position="1"/>
        <end position="39"/>
    </location>
</feature>
<dbReference type="KEGG" id="gtt:GUITHDRAFT_114890"/>
<dbReference type="Proteomes" id="UP000011087">
    <property type="component" value="Unassembled WGS sequence"/>
</dbReference>
<keyword evidence="4" id="KW-1185">Reference proteome</keyword>
<accession>L1IRW2</accession>
<sequence length="957" mass="108818">MEDTSHDNEHSTNGVSAGEKVQEENEQEPVNNPDDFLQPSDEKIETFQKKAVQYGETEMIDGNELKPSQSLSLINDSEDDVARNSPFSTLSRYLNKSLDDVRRRTSGSQIFTKSPYVLEIQQFSSKKKPFKGELKGAGKHEDKDGSSSHNRSQSAMSRPPWNQEWQRPDENGKSSRVKTAGSHNARQAVTTPLVTFSTLMKDEAYKFASSLSLAAIHEMIWALKRCKHTSDVDQKTTSFLRSLFSFSLSPSHKDEDDGTGGEVTARKKERKWITREVLLALLRGMKIYLTSSRGCEEAKMWWKPLRYDDVYKAIDPQTEASGMTMKSTTGIWLNLRLSWSMFVGCMMRVSHALEENKLLDSSNADKEEEEEAMNLADLSAQAANNPDVEVEESDWKNYNPSDVEVQEVQELFFHAGNGKRSCSLDALQLTLYMNRFLHTSVCEMMRLAEMLSDANGTISAVNFARVLACYRSSYTKISDVSFGMSNIIRLVLVRFGDPGSSLQVAHALRQNVFLSLQSQVHKMGGEMNVEFVVLNNAKMSRRNQMRLMHRRKSSASESSTNMNLANMSKIETEMTDDDLIEYCEVCRSWAAHVWVCFILDESVFLPSLPPRCSSEQFEGLSRSLQMMNERKSLDVLNSSYSLFPQSSAASYCLEFENHHHHRKLLKELQRLTEDPSHIISRLKLDVNMYNMPSEVLTSEVDKFQRLVNSFLSPNEGCSAMMKVEKRFPVFVILKENAENVSQQGAYKSVLEDVMSRIPPANKFRYKVSPQELQIGKLQDVASKQSKIQSSFKGAASKLNKLTKMNSVFRNSSIHSPKKLRSMLEEMYHSDSDLSTNDEVGDSVLTEKQFLQKVAKEVKAMLSQALIRAIPPSHMIDNTVLHVRRLQSILYMLKEIGKLKDANGRPSCPVDNEQLAVVRAIVKYIDYYEYSKQSDKTKSNMEQAELMEERGKERKRYV</sequence>
<name>L1IRW2_GUITC</name>
<dbReference type="PaxDb" id="55529-EKX39011"/>
<dbReference type="EnsemblProtists" id="EKX39011">
    <property type="protein sequence ID" value="EKX39011"/>
    <property type="gene ID" value="GUITHDRAFT_114890"/>
</dbReference>
<dbReference type="RefSeq" id="XP_005825991.1">
    <property type="nucleotide sequence ID" value="XM_005825934.1"/>
</dbReference>
<dbReference type="HOGENOM" id="CLU_308477_0_0_1"/>
<feature type="region of interest" description="Disordered" evidence="1">
    <location>
        <begin position="128"/>
        <end position="186"/>
    </location>
</feature>
<evidence type="ECO:0000256" key="1">
    <source>
        <dbReference type="SAM" id="MobiDB-lite"/>
    </source>
</evidence>
<dbReference type="AlphaFoldDB" id="L1IRW2"/>
<dbReference type="EMBL" id="JH993043">
    <property type="protein sequence ID" value="EKX39011.1"/>
    <property type="molecule type" value="Genomic_DNA"/>
</dbReference>
<gene>
    <name evidence="2" type="ORF">GUITHDRAFT_114890</name>
</gene>
<feature type="compositionally biased region" description="Polar residues" evidence="1">
    <location>
        <begin position="66"/>
        <end position="75"/>
    </location>
</feature>
<reference evidence="2 4" key="1">
    <citation type="journal article" date="2012" name="Nature">
        <title>Algal genomes reveal evolutionary mosaicism and the fate of nucleomorphs.</title>
        <authorList>
            <consortium name="DOE Joint Genome Institute"/>
            <person name="Curtis B.A."/>
            <person name="Tanifuji G."/>
            <person name="Burki F."/>
            <person name="Gruber A."/>
            <person name="Irimia M."/>
            <person name="Maruyama S."/>
            <person name="Arias M.C."/>
            <person name="Ball S.G."/>
            <person name="Gile G.H."/>
            <person name="Hirakawa Y."/>
            <person name="Hopkins J.F."/>
            <person name="Kuo A."/>
            <person name="Rensing S.A."/>
            <person name="Schmutz J."/>
            <person name="Symeonidi A."/>
            <person name="Elias M."/>
            <person name="Eveleigh R.J."/>
            <person name="Herman E.K."/>
            <person name="Klute M.J."/>
            <person name="Nakayama T."/>
            <person name="Obornik M."/>
            <person name="Reyes-Prieto A."/>
            <person name="Armbrust E.V."/>
            <person name="Aves S.J."/>
            <person name="Beiko R.G."/>
            <person name="Coutinho P."/>
            <person name="Dacks J.B."/>
            <person name="Durnford D.G."/>
            <person name="Fast N.M."/>
            <person name="Green B.R."/>
            <person name="Grisdale C.J."/>
            <person name="Hempel F."/>
            <person name="Henrissat B."/>
            <person name="Hoppner M.P."/>
            <person name="Ishida K."/>
            <person name="Kim E."/>
            <person name="Koreny L."/>
            <person name="Kroth P.G."/>
            <person name="Liu Y."/>
            <person name="Malik S.B."/>
            <person name="Maier U.G."/>
            <person name="McRose D."/>
            <person name="Mock T."/>
            <person name="Neilson J.A."/>
            <person name="Onodera N.T."/>
            <person name="Poole A.M."/>
            <person name="Pritham E.J."/>
            <person name="Richards T.A."/>
            <person name="Rocap G."/>
            <person name="Roy S.W."/>
            <person name="Sarai C."/>
            <person name="Schaack S."/>
            <person name="Shirato S."/>
            <person name="Slamovits C.H."/>
            <person name="Spencer D.F."/>
            <person name="Suzuki S."/>
            <person name="Worden A.Z."/>
            <person name="Zauner S."/>
            <person name="Barry K."/>
            <person name="Bell C."/>
            <person name="Bharti A.K."/>
            <person name="Crow J.A."/>
            <person name="Grimwood J."/>
            <person name="Kramer R."/>
            <person name="Lindquist E."/>
            <person name="Lucas S."/>
            <person name="Salamov A."/>
            <person name="McFadden G.I."/>
            <person name="Lane C.E."/>
            <person name="Keeling P.J."/>
            <person name="Gray M.W."/>
            <person name="Grigoriev I.V."/>
            <person name="Archibald J.M."/>
        </authorList>
    </citation>
    <scope>NUCLEOTIDE SEQUENCE</scope>
    <source>
        <strain evidence="2 4">CCMP2712</strain>
    </source>
</reference>
<evidence type="ECO:0000313" key="3">
    <source>
        <dbReference type="EnsemblProtists" id="EKX39011"/>
    </source>
</evidence>
<dbReference type="GeneID" id="17295815"/>
<reference evidence="3" key="3">
    <citation type="submission" date="2015-06" db="UniProtKB">
        <authorList>
            <consortium name="EnsemblProtists"/>
        </authorList>
    </citation>
    <scope>IDENTIFICATION</scope>
</reference>
<reference evidence="4" key="2">
    <citation type="submission" date="2012-11" db="EMBL/GenBank/DDBJ databases">
        <authorList>
            <person name="Kuo A."/>
            <person name="Curtis B.A."/>
            <person name="Tanifuji G."/>
            <person name="Burki F."/>
            <person name="Gruber A."/>
            <person name="Irimia M."/>
            <person name="Maruyama S."/>
            <person name="Arias M.C."/>
            <person name="Ball S.G."/>
            <person name="Gile G.H."/>
            <person name="Hirakawa Y."/>
            <person name="Hopkins J.F."/>
            <person name="Rensing S.A."/>
            <person name="Schmutz J."/>
            <person name="Symeonidi A."/>
            <person name="Elias M."/>
            <person name="Eveleigh R.J."/>
            <person name="Herman E.K."/>
            <person name="Klute M.J."/>
            <person name="Nakayama T."/>
            <person name="Obornik M."/>
            <person name="Reyes-Prieto A."/>
            <person name="Armbrust E.V."/>
            <person name="Aves S.J."/>
            <person name="Beiko R.G."/>
            <person name="Coutinho P."/>
            <person name="Dacks J.B."/>
            <person name="Durnford D.G."/>
            <person name="Fast N.M."/>
            <person name="Green B.R."/>
            <person name="Grisdale C."/>
            <person name="Hempe F."/>
            <person name="Henrissat B."/>
            <person name="Hoppner M.P."/>
            <person name="Ishida K.-I."/>
            <person name="Kim E."/>
            <person name="Koreny L."/>
            <person name="Kroth P.G."/>
            <person name="Liu Y."/>
            <person name="Malik S.-B."/>
            <person name="Maier U.G."/>
            <person name="McRose D."/>
            <person name="Mock T."/>
            <person name="Neilson J.A."/>
            <person name="Onodera N.T."/>
            <person name="Poole A.M."/>
            <person name="Pritham E.J."/>
            <person name="Richards T.A."/>
            <person name="Rocap G."/>
            <person name="Roy S.W."/>
            <person name="Sarai C."/>
            <person name="Schaack S."/>
            <person name="Shirato S."/>
            <person name="Slamovits C.H."/>
            <person name="Spencer D.F."/>
            <person name="Suzuki S."/>
            <person name="Worden A.Z."/>
            <person name="Zauner S."/>
            <person name="Barry K."/>
            <person name="Bell C."/>
            <person name="Bharti A.K."/>
            <person name="Crow J.A."/>
            <person name="Grimwood J."/>
            <person name="Kramer R."/>
            <person name="Lindquist E."/>
            <person name="Lucas S."/>
            <person name="Salamov A."/>
            <person name="McFadden G.I."/>
            <person name="Lane C.E."/>
            <person name="Keeling P.J."/>
            <person name="Gray M.W."/>
            <person name="Grigoriev I.V."/>
            <person name="Archibald J.M."/>
        </authorList>
    </citation>
    <scope>NUCLEOTIDE SEQUENCE</scope>
    <source>
        <strain evidence="4">CCMP2712</strain>
    </source>
</reference>
<feature type="region of interest" description="Disordered" evidence="1">
    <location>
        <begin position="59"/>
        <end position="88"/>
    </location>
</feature>